<dbReference type="CDD" id="cd16454">
    <property type="entry name" value="RING-H2_PA-TM-RING"/>
    <property type="match status" value="1"/>
</dbReference>
<dbReference type="GO" id="GO:0005634">
    <property type="term" value="C:nucleus"/>
    <property type="evidence" value="ECO:0007669"/>
    <property type="project" value="TreeGrafter"/>
</dbReference>
<feature type="compositionally biased region" description="Basic and acidic residues" evidence="5">
    <location>
        <begin position="44"/>
        <end position="53"/>
    </location>
</feature>
<keyword evidence="8" id="KW-1185">Reference proteome</keyword>
<evidence type="ECO:0000256" key="2">
    <source>
        <dbReference type="ARBA" id="ARBA00022771"/>
    </source>
</evidence>
<dbReference type="PANTHER" id="PTHR45931">
    <property type="entry name" value="SI:CH211-59O9.10"/>
    <property type="match status" value="1"/>
</dbReference>
<comment type="caution">
    <text evidence="7">The sequence shown here is derived from an EMBL/GenBank/DDBJ whole genome shotgun (WGS) entry which is preliminary data.</text>
</comment>
<dbReference type="PANTHER" id="PTHR45931:SF3">
    <property type="entry name" value="RING ZINC FINGER-CONTAINING PROTEIN"/>
    <property type="match status" value="1"/>
</dbReference>
<sequence>MTSASELFYSRRYRIGRKTPDLGFGFNLDRDLHHHHHNNRHHRHDPDDCDPVRRPPHIRHPSHRVSQTERESVRLSHGTSQTGTGNSINAETSSSITTRPTFARNHRLPGAVLLARERLLERLRGVSFSGNRLPFDLWDRQGSGTSSGISWNEFALSDDIRHIDAGDWETETPREWLASGIPFTDSTSQTDLLSSLQDLNKKKPPGLSQEDVNCLHHEVFSNTRKGDEMVMSIKAQECSICLERFQDGDWLTCLPCGHRFHSTCLDPWVQTCGDCPYCRTGIIIDNHKARKTDIVFS</sequence>
<evidence type="ECO:0000256" key="3">
    <source>
        <dbReference type="ARBA" id="ARBA00022833"/>
    </source>
</evidence>
<protein>
    <recommendedName>
        <fullName evidence="6">RING-type domain-containing protein</fullName>
    </recommendedName>
</protein>
<dbReference type="InterPro" id="IPR013083">
    <property type="entry name" value="Znf_RING/FYVE/PHD"/>
</dbReference>
<feature type="region of interest" description="Disordered" evidence="5">
    <location>
        <begin position="36"/>
        <end position="102"/>
    </location>
</feature>
<organism evidence="7 8">
    <name type="scientific">Tetracentron sinense</name>
    <name type="common">Spur-leaf</name>
    <dbReference type="NCBI Taxonomy" id="13715"/>
    <lineage>
        <taxon>Eukaryota</taxon>
        <taxon>Viridiplantae</taxon>
        <taxon>Streptophyta</taxon>
        <taxon>Embryophyta</taxon>
        <taxon>Tracheophyta</taxon>
        <taxon>Spermatophyta</taxon>
        <taxon>Magnoliopsida</taxon>
        <taxon>Trochodendrales</taxon>
        <taxon>Trochodendraceae</taxon>
        <taxon>Tetracentron</taxon>
    </lineage>
</organism>
<dbReference type="EMBL" id="JABCRI010000024">
    <property type="protein sequence ID" value="KAF8377618.1"/>
    <property type="molecule type" value="Genomic_DNA"/>
</dbReference>
<evidence type="ECO:0000313" key="8">
    <source>
        <dbReference type="Proteomes" id="UP000655225"/>
    </source>
</evidence>
<evidence type="ECO:0000259" key="6">
    <source>
        <dbReference type="PROSITE" id="PS50089"/>
    </source>
</evidence>
<reference evidence="7 8" key="1">
    <citation type="submission" date="2020-04" db="EMBL/GenBank/DDBJ databases">
        <title>Plant Genome Project.</title>
        <authorList>
            <person name="Zhang R.-G."/>
        </authorList>
    </citation>
    <scope>NUCLEOTIDE SEQUENCE [LARGE SCALE GENOMIC DNA]</scope>
    <source>
        <strain evidence="7">YNK0</strain>
        <tissue evidence="7">Leaf</tissue>
    </source>
</reference>
<dbReference type="GO" id="GO:0008270">
    <property type="term" value="F:zinc ion binding"/>
    <property type="evidence" value="ECO:0007669"/>
    <property type="project" value="UniProtKB-KW"/>
</dbReference>
<evidence type="ECO:0000256" key="5">
    <source>
        <dbReference type="SAM" id="MobiDB-lite"/>
    </source>
</evidence>
<dbReference type="GO" id="GO:0061630">
    <property type="term" value="F:ubiquitin protein ligase activity"/>
    <property type="evidence" value="ECO:0007669"/>
    <property type="project" value="TreeGrafter"/>
</dbReference>
<dbReference type="InterPro" id="IPR001841">
    <property type="entry name" value="Znf_RING"/>
</dbReference>
<keyword evidence="2 4" id="KW-0863">Zinc-finger</keyword>
<keyword evidence="1" id="KW-0479">Metal-binding</keyword>
<accession>A0A834Y8M1</accession>
<dbReference type="Proteomes" id="UP000655225">
    <property type="component" value="Unassembled WGS sequence"/>
</dbReference>
<dbReference type="SMART" id="SM00184">
    <property type="entry name" value="RING"/>
    <property type="match status" value="1"/>
</dbReference>
<gene>
    <name evidence="7" type="ORF">HHK36_031000</name>
</gene>
<dbReference type="OrthoDB" id="8062037at2759"/>
<evidence type="ECO:0000256" key="4">
    <source>
        <dbReference type="PROSITE-ProRule" id="PRU00175"/>
    </source>
</evidence>
<dbReference type="Pfam" id="PF13639">
    <property type="entry name" value="zf-RING_2"/>
    <property type="match status" value="1"/>
</dbReference>
<dbReference type="SUPFAM" id="SSF57850">
    <property type="entry name" value="RING/U-box"/>
    <property type="match status" value="1"/>
</dbReference>
<dbReference type="AlphaFoldDB" id="A0A834Y8M1"/>
<evidence type="ECO:0000256" key="1">
    <source>
        <dbReference type="ARBA" id="ARBA00022723"/>
    </source>
</evidence>
<proteinExistence type="predicted"/>
<feature type="compositionally biased region" description="Basic residues" evidence="5">
    <location>
        <begin position="54"/>
        <end position="63"/>
    </location>
</feature>
<feature type="domain" description="RING-type" evidence="6">
    <location>
        <begin position="238"/>
        <end position="279"/>
    </location>
</feature>
<feature type="compositionally biased region" description="Polar residues" evidence="5">
    <location>
        <begin position="77"/>
        <end position="100"/>
    </location>
</feature>
<keyword evidence="3" id="KW-0862">Zinc</keyword>
<dbReference type="OMA" id="YCRTNIQ"/>
<dbReference type="Gene3D" id="3.30.40.10">
    <property type="entry name" value="Zinc/RING finger domain, C3HC4 (zinc finger)"/>
    <property type="match status" value="1"/>
</dbReference>
<name>A0A834Y8M1_TETSI</name>
<dbReference type="InterPro" id="IPR051834">
    <property type="entry name" value="RING_finger_E3_ligase"/>
</dbReference>
<dbReference type="GO" id="GO:0006511">
    <property type="term" value="P:ubiquitin-dependent protein catabolic process"/>
    <property type="evidence" value="ECO:0007669"/>
    <property type="project" value="TreeGrafter"/>
</dbReference>
<dbReference type="PROSITE" id="PS50089">
    <property type="entry name" value="ZF_RING_2"/>
    <property type="match status" value="1"/>
</dbReference>
<evidence type="ECO:0000313" key="7">
    <source>
        <dbReference type="EMBL" id="KAF8377618.1"/>
    </source>
</evidence>